<feature type="compositionally biased region" description="Basic and acidic residues" evidence="10">
    <location>
        <begin position="429"/>
        <end position="442"/>
    </location>
</feature>
<gene>
    <name evidence="12" type="ORF">SEMRO_2616_G332730.1</name>
</gene>
<dbReference type="PRINTS" id="PR00320">
    <property type="entry name" value="GPROTEINBRPT"/>
</dbReference>
<feature type="repeat" description="WD" evidence="9">
    <location>
        <begin position="107"/>
        <end position="148"/>
    </location>
</feature>
<evidence type="ECO:0000259" key="11">
    <source>
        <dbReference type="Pfam" id="PF04158"/>
    </source>
</evidence>
<evidence type="ECO:0000256" key="5">
    <source>
        <dbReference type="ARBA" id="ARBA00022737"/>
    </source>
</evidence>
<comment type="similarity">
    <text evidence="2">Belongs to the WD repeat DCAF13/WDSOF1 family.</text>
</comment>
<dbReference type="PROSITE" id="PS50294">
    <property type="entry name" value="WD_REPEATS_REGION"/>
    <property type="match status" value="1"/>
</dbReference>
<feature type="region of interest" description="Disordered" evidence="10">
    <location>
        <begin position="1"/>
        <end position="28"/>
    </location>
</feature>
<feature type="region of interest" description="Disordered" evidence="10">
    <location>
        <begin position="426"/>
        <end position="465"/>
    </location>
</feature>
<evidence type="ECO:0000256" key="4">
    <source>
        <dbReference type="ARBA" id="ARBA00022574"/>
    </source>
</evidence>
<feature type="repeat" description="WD" evidence="9">
    <location>
        <begin position="83"/>
        <end position="105"/>
    </location>
</feature>
<dbReference type="InterPro" id="IPR019775">
    <property type="entry name" value="WD40_repeat_CS"/>
</dbReference>
<evidence type="ECO:0000256" key="1">
    <source>
        <dbReference type="ARBA" id="ARBA00004604"/>
    </source>
</evidence>
<keyword evidence="6" id="KW-0539">Nucleus</keyword>
<dbReference type="InterPro" id="IPR051733">
    <property type="entry name" value="WD_repeat_DCAF13/WDSOF1"/>
</dbReference>
<evidence type="ECO:0000256" key="8">
    <source>
        <dbReference type="ARBA" id="ARBA00032239"/>
    </source>
</evidence>
<dbReference type="Proteomes" id="UP001153069">
    <property type="component" value="Unassembled WGS sequence"/>
</dbReference>
<dbReference type="PANTHER" id="PTHR22851:SF0">
    <property type="entry name" value="DDB1- AND CUL4-ASSOCIATED FACTOR 13"/>
    <property type="match status" value="1"/>
</dbReference>
<dbReference type="AlphaFoldDB" id="A0A9N8HYR9"/>
<evidence type="ECO:0000256" key="2">
    <source>
        <dbReference type="ARBA" id="ARBA00005649"/>
    </source>
</evidence>
<sequence length="465" mass="53090">MKIKTLSRSQNSVERECSGDLRRESRNLNPQYHPMQRSREYVRAVQSAKLDRMFAAPLIGNLGEGHIDAVTVSALSRRSLLPLVSGGADGVLKLWDLATRTSVATLEGGHSRTVTGVVFDIEGDRFYSCGDDGLVRQWSIHAVQRQQSDSDEEDDSITKGPYHGPLETWRTPGSFKSMDHHWMDHEFATASDEAVCIWSPERSTPLQTHSDLWGSDDTVSVVRYNPAERCLLAHCSADRGVGLHDTRASKALKKTVLRMRSNALEWNPMEPMNFCVANEDYNAYTFDMRKLNSPTRIYKGHTSAVMTVGWSPTGREFVTGSYDRTLRIFPTNMGYSREIYHTKRMQRVFTVQYTMDHRFVVSGSDDSNLRLWKARASEQLGQRTTREEAARDYRQALIKKHQHLPEVRGIYKSRKVPKVIQKLSAQARIQKDSAKRKQENRIKHSKPGTYQRENDRKKAVVKEVD</sequence>
<dbReference type="SUPFAM" id="SSF50978">
    <property type="entry name" value="WD40 repeat-like"/>
    <property type="match status" value="1"/>
</dbReference>
<dbReference type="Pfam" id="PF00400">
    <property type="entry name" value="WD40"/>
    <property type="match status" value="4"/>
</dbReference>
<keyword evidence="4 9" id="KW-0853">WD repeat</keyword>
<keyword evidence="13" id="KW-1185">Reference proteome</keyword>
<dbReference type="InterPro" id="IPR020472">
    <property type="entry name" value="WD40_PAC1"/>
</dbReference>
<dbReference type="OrthoDB" id="10249065at2759"/>
<dbReference type="PROSITE" id="PS50082">
    <property type="entry name" value="WD_REPEATS_2"/>
    <property type="match status" value="4"/>
</dbReference>
<dbReference type="PROSITE" id="PS00678">
    <property type="entry name" value="WD_REPEATS_1"/>
    <property type="match status" value="1"/>
</dbReference>
<evidence type="ECO:0000313" key="12">
    <source>
        <dbReference type="EMBL" id="CAB9529765.1"/>
    </source>
</evidence>
<feature type="domain" description="Sof1-like protein" evidence="11">
    <location>
        <begin position="374"/>
        <end position="460"/>
    </location>
</feature>
<dbReference type="Pfam" id="PF04158">
    <property type="entry name" value="Sof1"/>
    <property type="match status" value="1"/>
</dbReference>
<accession>A0A9N8HYR9</accession>
<evidence type="ECO:0000256" key="3">
    <source>
        <dbReference type="ARBA" id="ARBA00021762"/>
    </source>
</evidence>
<feature type="region of interest" description="Disordered" evidence="10">
    <location>
        <begin position="144"/>
        <end position="165"/>
    </location>
</feature>
<feature type="compositionally biased region" description="Basic and acidic residues" evidence="10">
    <location>
        <begin position="452"/>
        <end position="465"/>
    </location>
</feature>
<proteinExistence type="inferred from homology"/>
<dbReference type="InterPro" id="IPR007287">
    <property type="entry name" value="Sof1"/>
</dbReference>
<feature type="repeat" description="WD" evidence="9">
    <location>
        <begin position="298"/>
        <end position="329"/>
    </location>
</feature>
<name>A0A9N8HYR9_9STRA</name>
<evidence type="ECO:0000256" key="6">
    <source>
        <dbReference type="ARBA" id="ARBA00023242"/>
    </source>
</evidence>
<feature type="compositionally biased region" description="Basic and acidic residues" evidence="10">
    <location>
        <begin position="13"/>
        <end position="26"/>
    </location>
</feature>
<evidence type="ECO:0000313" key="13">
    <source>
        <dbReference type="Proteomes" id="UP001153069"/>
    </source>
</evidence>
<dbReference type="PANTHER" id="PTHR22851">
    <property type="entry name" value="U3 SMALL NUCLEOLAR RNA U3 SNORNA ASSOCIATED PROTEIN"/>
    <property type="match status" value="1"/>
</dbReference>
<dbReference type="InterPro" id="IPR015943">
    <property type="entry name" value="WD40/YVTN_repeat-like_dom_sf"/>
</dbReference>
<dbReference type="Gene3D" id="2.130.10.10">
    <property type="entry name" value="YVTN repeat-like/Quinoprotein amine dehydrogenase"/>
    <property type="match status" value="2"/>
</dbReference>
<comment type="subcellular location">
    <subcellularLocation>
        <location evidence="1">Nucleus</location>
        <location evidence="1">Nucleolus</location>
    </subcellularLocation>
</comment>
<feature type="compositionally biased region" description="Polar residues" evidence="10">
    <location>
        <begin position="1"/>
        <end position="12"/>
    </location>
</feature>
<evidence type="ECO:0000256" key="7">
    <source>
        <dbReference type="ARBA" id="ARBA00023274"/>
    </source>
</evidence>
<dbReference type="GO" id="GO:0032040">
    <property type="term" value="C:small-subunit processome"/>
    <property type="evidence" value="ECO:0007669"/>
    <property type="project" value="TreeGrafter"/>
</dbReference>
<dbReference type="SMART" id="SM00320">
    <property type="entry name" value="WD40"/>
    <property type="match status" value="6"/>
</dbReference>
<dbReference type="InterPro" id="IPR036322">
    <property type="entry name" value="WD40_repeat_dom_sf"/>
</dbReference>
<protein>
    <recommendedName>
        <fullName evidence="3">DDB1- and CUL4-associated factor 13</fullName>
    </recommendedName>
    <alternativeName>
        <fullName evidence="8">WD repeat and SOF domain-containing protein 1</fullName>
    </alternativeName>
</protein>
<dbReference type="GO" id="GO:0000462">
    <property type="term" value="P:maturation of SSU-rRNA from tricistronic rRNA transcript (SSU-rRNA, 5.8S rRNA, LSU-rRNA)"/>
    <property type="evidence" value="ECO:0007669"/>
    <property type="project" value="TreeGrafter"/>
</dbReference>
<dbReference type="InterPro" id="IPR001680">
    <property type="entry name" value="WD40_rpt"/>
</dbReference>
<reference evidence="12" key="1">
    <citation type="submission" date="2020-06" db="EMBL/GenBank/DDBJ databases">
        <authorList>
            <consortium name="Plant Systems Biology data submission"/>
        </authorList>
    </citation>
    <scope>NUCLEOTIDE SEQUENCE</scope>
    <source>
        <strain evidence="12">D6</strain>
    </source>
</reference>
<keyword evidence="5" id="KW-0677">Repeat</keyword>
<dbReference type="EMBL" id="CAICTM010002614">
    <property type="protein sequence ID" value="CAB9529765.1"/>
    <property type="molecule type" value="Genomic_DNA"/>
</dbReference>
<organism evidence="12 13">
    <name type="scientific">Seminavis robusta</name>
    <dbReference type="NCBI Taxonomy" id="568900"/>
    <lineage>
        <taxon>Eukaryota</taxon>
        <taxon>Sar</taxon>
        <taxon>Stramenopiles</taxon>
        <taxon>Ochrophyta</taxon>
        <taxon>Bacillariophyta</taxon>
        <taxon>Bacillariophyceae</taxon>
        <taxon>Bacillariophycidae</taxon>
        <taxon>Naviculales</taxon>
        <taxon>Naviculaceae</taxon>
        <taxon>Seminavis</taxon>
    </lineage>
</organism>
<evidence type="ECO:0000256" key="10">
    <source>
        <dbReference type="SAM" id="MobiDB-lite"/>
    </source>
</evidence>
<evidence type="ECO:0000256" key="9">
    <source>
        <dbReference type="PROSITE-ProRule" id="PRU00221"/>
    </source>
</evidence>
<comment type="caution">
    <text evidence="12">The sequence shown here is derived from an EMBL/GenBank/DDBJ whole genome shotgun (WGS) entry which is preliminary data.</text>
</comment>
<keyword evidence="7" id="KW-0687">Ribonucleoprotein</keyword>
<feature type="repeat" description="WD" evidence="9">
    <location>
        <begin position="341"/>
        <end position="382"/>
    </location>
</feature>